<feature type="compositionally biased region" description="Basic residues" evidence="1">
    <location>
        <begin position="265"/>
        <end position="276"/>
    </location>
</feature>
<dbReference type="RefSeq" id="XP_844873.1">
    <property type="nucleotide sequence ID" value="XM_839780.1"/>
</dbReference>
<evidence type="ECO:0000313" key="4">
    <source>
        <dbReference type="EMBL" id="AAZ11314.1"/>
    </source>
</evidence>
<sequence length="334" mass="39673">MSVSFLLGWQLFILSFQQFLLTEYIYIYIFHVLLCIYIWHKEESTKKKKRRERERKRERKRKEKKRSKGGMTQSQSQGHPRVGPAPLCIDYPTQQPLCPEFTYTTDIIALMAPPRIAAKFSPCFRKYSWDPYAVLLTDHDLERVKKSYRRATAPPAIASSPTRQPPQQNPADMDINDSHHNHNIDHSPSRLPQLCQQQQQQQEQQQQEQQEQEQSLQQQHQQLKLQQQQQQEQQQLKQQSLQQQQQQQHQQQQQRLKRQSLQQHQHYHQHHHRRYHPYAQLHHGGGHQSRGVHHPSWHNRQPVTWRAMGPNQDSEFKSAGGRSAARGSSARFSR</sequence>
<feature type="compositionally biased region" description="Low complexity" evidence="1">
    <location>
        <begin position="318"/>
        <end position="334"/>
    </location>
</feature>
<dbReference type="KEGG" id="tbr:Tb927.5.1990"/>
<feature type="compositionally biased region" description="Basic residues" evidence="1">
    <location>
        <begin position="47"/>
        <end position="68"/>
    </location>
</feature>
<feature type="compositionally biased region" description="Low complexity" evidence="1">
    <location>
        <begin position="196"/>
        <end position="212"/>
    </location>
</feature>
<reference evidence="4" key="2">
    <citation type="journal article" date="2005" name="Science">
        <title>Comparative genomics of trypanosomatid parasitic protozoa.</title>
        <authorList>
            <person name="El-Sayed N.M."/>
            <person name="Myler P.J."/>
            <person name="Blandin G."/>
            <person name="Berriman M."/>
            <person name="Crabtree J."/>
            <person name="Aggarwal G."/>
            <person name="Caler E."/>
            <person name="Renauld H."/>
            <person name="Worthey E.A."/>
            <person name="Hertz-Fowler C."/>
            <person name="Ghedin E."/>
            <person name="Peacock C."/>
            <person name="Bartholomeu D.C."/>
            <person name="Haas B.J."/>
            <person name="Tran A.N."/>
            <person name="Wortman J.R."/>
            <person name="Alsmark U.C."/>
            <person name="Angiuoli S."/>
            <person name="Anupama A."/>
            <person name="Badger J."/>
            <person name="Bringaud F."/>
            <person name="Cadag E."/>
            <person name="Carlton J.M."/>
            <person name="Cerqueira G.C."/>
            <person name="Creasy T."/>
            <person name="Delcher A.L."/>
            <person name="Djikeng A."/>
            <person name="Embley T.M."/>
            <person name="Hauser C."/>
            <person name="Ivens A.C."/>
            <person name="Kummerfeld S.K."/>
            <person name="Pereira-Leal J.B."/>
            <person name="Nilsson D."/>
            <person name="Peterson J."/>
            <person name="Salzberg S.L."/>
            <person name="Shallom J."/>
            <person name="Silva J.C."/>
            <person name="Sundaram J."/>
            <person name="Westenberger S."/>
            <person name="White O."/>
            <person name="Melville S.E."/>
            <person name="Donelson J.E."/>
            <person name="Andersson B."/>
            <person name="Stuart K.D."/>
            <person name="Hall N."/>
        </authorList>
    </citation>
    <scope>NUCLEOTIDE SEQUENCE</scope>
    <source>
        <strain evidence="4">927/4 GUTat10.1</strain>
    </source>
</reference>
<accession>D6XGD7</accession>
<evidence type="ECO:0000313" key="5">
    <source>
        <dbReference type="Proteomes" id="UP000008524"/>
    </source>
</evidence>
<gene>
    <name evidence="4" type="primary">Tb05.1P6.340</name>
    <name evidence="3" type="ORF">Tb927.5.1990</name>
</gene>
<dbReference type="VEuPathDB" id="TriTrypDB:Tb927.5.1990"/>
<dbReference type="GO" id="GO:0010608">
    <property type="term" value="P:post-transcriptional regulation of gene expression"/>
    <property type="evidence" value="ECO:0000314"/>
    <property type="project" value="GeneDB"/>
</dbReference>
<dbReference type="GeneID" id="3657310"/>
<protein>
    <submittedName>
        <fullName evidence="3">Uncharacterized protein</fullName>
    </submittedName>
</protein>
<dbReference type="EMBL" id="CP000068">
    <property type="protein sequence ID" value="AAZ11314.1"/>
    <property type="molecule type" value="Genomic_DNA"/>
</dbReference>
<name>Q57ZR8_TRYB2</name>
<keyword evidence="2" id="KW-1133">Transmembrane helix</keyword>
<organism evidence="3 5">
    <name type="scientific">Trypanosoma brucei brucei (strain 927/4 GUTat10.1)</name>
    <dbReference type="NCBI Taxonomy" id="185431"/>
    <lineage>
        <taxon>Eukaryota</taxon>
        <taxon>Discoba</taxon>
        <taxon>Euglenozoa</taxon>
        <taxon>Kinetoplastea</taxon>
        <taxon>Metakinetoplastina</taxon>
        <taxon>Trypanosomatida</taxon>
        <taxon>Trypanosomatidae</taxon>
        <taxon>Trypanosoma</taxon>
    </lineage>
</organism>
<feature type="compositionally biased region" description="Low complexity" evidence="1">
    <location>
        <begin position="150"/>
        <end position="162"/>
    </location>
</feature>
<evidence type="ECO:0000256" key="2">
    <source>
        <dbReference type="SAM" id="Phobius"/>
    </source>
</evidence>
<reference evidence="3" key="4">
    <citation type="submission" date="2005-04" db="EMBL/GenBank/DDBJ databases">
        <title>.</title>
        <authorList>
            <person name="Ghedin E."/>
            <person name="Blandin G."/>
            <person name="Bartholomeu D."/>
            <person name="Caler E."/>
            <person name="Haas B."/>
            <person name="Hannick L."/>
            <person name="Shallom J."/>
            <person name="Hou L."/>
            <person name="Djikeng A."/>
            <person name="Feldblyum T."/>
            <person name="Hostetler J."/>
            <person name="Johnson J."/>
            <person name="Jones K."/>
            <person name="Koo H.L."/>
            <person name="Larkin C."/>
            <person name="Pai G."/>
            <person name="Peterson J."/>
            <person name="Khalak H.G."/>
            <person name="Salzberg S."/>
            <person name="Simpson A.J."/>
            <person name="Tallon L."/>
            <person name="Van Aken S."/>
            <person name="Wanless D."/>
            <person name="White O."/>
            <person name="Wortman J."/>
            <person name="Fraser C.M."/>
            <person name="El-Sayed N.M.A."/>
        </authorList>
    </citation>
    <scope>NUCLEOTIDE SEQUENCE</scope>
    <source>
        <strain evidence="3">GUTat10.1</strain>
    </source>
</reference>
<dbReference type="STRING" id="185431.Q57ZR8"/>
<feature type="compositionally biased region" description="Low complexity" evidence="1">
    <location>
        <begin position="246"/>
        <end position="264"/>
    </location>
</feature>
<proteinExistence type="predicted"/>
<dbReference type="InParanoid" id="Q57ZR8"/>
<evidence type="ECO:0000256" key="1">
    <source>
        <dbReference type="SAM" id="MobiDB-lite"/>
    </source>
</evidence>
<reference evidence="3" key="1">
    <citation type="submission" date="2002-04" db="EMBL/GenBank/DDBJ databases">
        <authorList>
            <person name="El-Sayed N.M."/>
            <person name="Khalak H."/>
            <person name="Adams M.D."/>
        </authorList>
    </citation>
    <scope>NUCLEOTIDE SEQUENCE</scope>
    <source>
        <strain evidence="3">GUTat10.1</strain>
    </source>
</reference>
<dbReference type="PaxDb" id="5691-AAZ11314"/>
<keyword evidence="2" id="KW-0472">Membrane</keyword>
<keyword evidence="5" id="KW-1185">Reference proteome</keyword>
<feature type="region of interest" description="Disordered" evidence="1">
    <location>
        <begin position="47"/>
        <end position="85"/>
    </location>
</feature>
<feature type="compositionally biased region" description="Basic and acidic residues" evidence="1">
    <location>
        <begin position="176"/>
        <end position="188"/>
    </location>
</feature>
<dbReference type="OrthoDB" id="10549172at2759"/>
<feature type="region of interest" description="Disordered" evidence="1">
    <location>
        <begin position="246"/>
        <end position="334"/>
    </location>
</feature>
<keyword evidence="2" id="KW-0812">Transmembrane</keyword>
<dbReference type="Proteomes" id="UP000008524">
    <property type="component" value="Chromosome 5"/>
</dbReference>
<dbReference type="AlphaFoldDB" id="Q57ZR8"/>
<reference evidence="4 5" key="3">
    <citation type="journal article" date="2005" name="Science">
        <title>The genome of the African trypanosome Trypanosoma brucei.</title>
        <authorList>
            <person name="Berriman M."/>
            <person name="Ghedin E."/>
            <person name="Hertz-Fowler C."/>
            <person name="Blandin G."/>
            <person name="Renauld H."/>
            <person name="Bartholomeu D.C."/>
            <person name="Lennard N.J."/>
            <person name="Caler E."/>
            <person name="Hamlin N.E."/>
            <person name="Haas B."/>
            <person name="Bohme U."/>
            <person name="Hannick L."/>
            <person name="Aslett M.A."/>
            <person name="Shallom J."/>
            <person name="Marcello L."/>
            <person name="Hou L."/>
            <person name="Wickstead B."/>
            <person name="Alsmark U.C."/>
            <person name="Arrowsmith C."/>
            <person name="Atkin R.J."/>
            <person name="Barron A.J."/>
            <person name="Bringaud F."/>
            <person name="Brooks K."/>
            <person name="Carrington M."/>
            <person name="Cherevach I."/>
            <person name="Chillingworth T.J."/>
            <person name="Churcher C."/>
            <person name="Clark L.N."/>
            <person name="Corton C.H."/>
            <person name="Cronin A."/>
            <person name="Davies R.M."/>
            <person name="Doggett J."/>
            <person name="Djikeng A."/>
            <person name="Feldblyum T."/>
            <person name="Field M.C."/>
            <person name="Fraser A."/>
            <person name="Goodhead I."/>
            <person name="Hance Z."/>
            <person name="Harper D."/>
            <person name="Harris B.R."/>
            <person name="Hauser H."/>
            <person name="Hostetler J."/>
            <person name="Ivens A."/>
            <person name="Jagels K."/>
            <person name="Johnson D."/>
            <person name="Johnson J."/>
            <person name="Jones K."/>
            <person name="Kerhornou A.X."/>
            <person name="Koo H."/>
            <person name="Larke N."/>
            <person name="Landfear S."/>
            <person name="Larkin C."/>
            <person name="Leech V."/>
            <person name="Line A."/>
            <person name="Lord A."/>
            <person name="Macleod A."/>
            <person name="Mooney P.J."/>
            <person name="Moule S."/>
            <person name="Martin D.M."/>
            <person name="Morgan G.W."/>
            <person name="Mungall K."/>
            <person name="Norbertczak H."/>
            <person name="Ormond D."/>
            <person name="Pai G."/>
            <person name="Peacock C.S."/>
            <person name="Peterson J."/>
            <person name="Quail M.A."/>
            <person name="Rabbinowitsch E."/>
            <person name="Rajandream M.A."/>
            <person name="Reitter C."/>
            <person name="Salzberg S.L."/>
            <person name="Sanders M."/>
            <person name="Schobel S."/>
            <person name="Sharp S."/>
            <person name="Simmonds M."/>
            <person name="Simpson A.J."/>
            <person name="Tallon L."/>
            <person name="Turner C.M."/>
            <person name="Tait A."/>
            <person name="Tivey A.R."/>
            <person name="Van Aken S."/>
            <person name="Walker D."/>
            <person name="Wanless D."/>
            <person name="Wang S."/>
            <person name="White B."/>
            <person name="White O."/>
            <person name="Whitehead S."/>
            <person name="Woodward J."/>
            <person name="Wortman J."/>
            <person name="Adams M.D."/>
            <person name="Embley T.M."/>
            <person name="Gull K."/>
            <person name="Ullu E."/>
            <person name="Barry J.D."/>
            <person name="Fairlamb A.H."/>
            <person name="Opperdoes F."/>
            <person name="Barrell B.G."/>
            <person name="Donelson J.E."/>
            <person name="Hall N."/>
            <person name="Fraser C.M."/>
            <person name="Melville S.E."/>
            <person name="El-Sayed N.M."/>
        </authorList>
    </citation>
    <scope>NUCLEOTIDE SEQUENCE [LARGE SCALE GENOMIC DNA]</scope>
    <source>
        <strain evidence="4 5">927/4 GUTat10.1</strain>
    </source>
</reference>
<feature type="transmembrane region" description="Helical" evidence="2">
    <location>
        <begin position="20"/>
        <end position="40"/>
    </location>
</feature>
<feature type="region of interest" description="Disordered" evidence="1">
    <location>
        <begin position="150"/>
        <end position="212"/>
    </location>
</feature>
<evidence type="ECO:0000313" key="3">
    <source>
        <dbReference type="EMBL" id="AAX79098.1"/>
    </source>
</evidence>
<reference evidence="4" key="5">
    <citation type="submission" date="2005-04" db="EMBL/GenBank/DDBJ databases">
        <title>Sequencing, closure, and annotation of Trypanosoma brucei chromosomes 2 through 8.</title>
        <authorList>
            <person name="Ghedin E."/>
            <person name="Blandin G."/>
            <person name="Bartholomeu D."/>
            <person name="Caler E."/>
            <person name="Haas B."/>
            <person name="Hannick L."/>
            <person name="Shallom J."/>
            <person name="Hou L."/>
            <person name="Djikeng A."/>
            <person name="Feldblyum T."/>
            <person name="Hostetler J."/>
            <person name="Johnson J."/>
            <person name="Jones K."/>
            <person name="Koo H.L."/>
            <person name="Larkin C."/>
            <person name="Pai G."/>
            <person name="Peterson J."/>
            <person name="Khalak H.G."/>
            <person name="Salzberg S."/>
            <person name="Simpson A.J."/>
            <person name="Tallon L."/>
            <person name="Van Aken S."/>
            <person name="Wanless D."/>
            <person name="White O."/>
            <person name="Wortman J."/>
            <person name="Fraser C.M."/>
            <person name="El-Sayed N.M.A."/>
        </authorList>
    </citation>
    <scope>NUCLEOTIDE SEQUENCE</scope>
    <source>
        <strain evidence="4">927/4 GUTat10.1</strain>
    </source>
</reference>
<accession>Q57ZR8</accession>
<dbReference type="EMBL" id="AC104617">
    <property type="protein sequence ID" value="AAX79098.1"/>
    <property type="molecule type" value="Genomic_DNA"/>
</dbReference>